<feature type="transmembrane region" description="Helical" evidence="9">
    <location>
        <begin position="552"/>
        <end position="574"/>
    </location>
</feature>
<dbReference type="InterPro" id="IPR036259">
    <property type="entry name" value="MFS_trans_sf"/>
</dbReference>
<sequence>MAGVHGTDAAVAGLAFATHDEALQQKRFANSEKAPASYGSPKRSDSFEASTAAIASDAPTEEDKVNLRRVPAPVPIASFLIGFIELMSTFEAYRCGSTVVFTKYVFIQQKLPAGSTTGSSTANQVSGALGKGQRASTGLTTFNSFWVYVTPLFGAYIADTYLGRYKTICWAVLVALIGHVILTVSAIPSVIAKPDTALGIFVVAIIIMGIGTGAFKSNISPLIAEQSAVGPLRVETRKNGERVLVDPILTASRVYMYFYLSVNVGALVGQIGMVYAEKRVGFWLSYLLPTLVFLFCPVILWIGRNRYIKTPPNGSVLSKSMRVIRFAGRGKWTQPKRLMANDFWEAAKPSNIPVEQRPGWMTFDDAYVDELRRGLKACKVFVWYPIWWLTYNQCNNNLVSQAATMQTHGLPNDVLSNLDPFALVILIPVCDLLVYPALRKYGIRFTPIKRITAGFLIGALAMLCAAIVQWQIYKQSPCGYQAATCEEFAPINVWAQVSTSRAYMIKSYSRVLIRPSSHQTPSYVFIALSEIFASITGLEIAYTKAPKSMRSLVTAVFLFTSAISSALGEAFLALSSDPLLIWNYGVMGVLSFIAGIGFHLSFRELDADEEHLNDLPEGHVSQKYTEKELQAERS</sequence>
<evidence type="ECO:0000313" key="10">
    <source>
        <dbReference type="EMBL" id="SCZ92709.1"/>
    </source>
</evidence>
<dbReference type="InterPro" id="IPR018456">
    <property type="entry name" value="PTR2_symporter_CS"/>
</dbReference>
<feature type="transmembrane region" description="Helical" evidence="9">
    <location>
        <begin position="254"/>
        <end position="276"/>
    </location>
</feature>
<evidence type="ECO:0000256" key="2">
    <source>
        <dbReference type="ARBA" id="ARBA00005982"/>
    </source>
</evidence>
<evidence type="ECO:0000256" key="5">
    <source>
        <dbReference type="ARBA" id="ARBA00022989"/>
    </source>
</evidence>
<dbReference type="PROSITE" id="PS01022">
    <property type="entry name" value="PTR2_1"/>
    <property type="match status" value="1"/>
</dbReference>
<dbReference type="Proteomes" id="UP000249723">
    <property type="component" value="Unassembled WGS sequence"/>
</dbReference>
<dbReference type="OrthoDB" id="8904098at2759"/>
<keyword evidence="5 9" id="KW-1133">Transmembrane helix</keyword>
<feature type="region of interest" description="Disordered" evidence="8">
    <location>
        <begin position="28"/>
        <end position="64"/>
    </location>
</feature>
<evidence type="ECO:0000256" key="8">
    <source>
        <dbReference type="SAM" id="MobiDB-lite"/>
    </source>
</evidence>
<dbReference type="AlphaFoldDB" id="A0A2X0NJK8"/>
<evidence type="ECO:0000256" key="1">
    <source>
        <dbReference type="ARBA" id="ARBA00004141"/>
    </source>
</evidence>
<organism evidence="10 11">
    <name type="scientific">Microbotryum saponariae</name>
    <dbReference type="NCBI Taxonomy" id="289078"/>
    <lineage>
        <taxon>Eukaryota</taxon>
        <taxon>Fungi</taxon>
        <taxon>Dikarya</taxon>
        <taxon>Basidiomycota</taxon>
        <taxon>Pucciniomycotina</taxon>
        <taxon>Microbotryomycetes</taxon>
        <taxon>Microbotryales</taxon>
        <taxon>Microbotryaceae</taxon>
        <taxon>Microbotryum</taxon>
    </lineage>
</organism>
<keyword evidence="6 9" id="KW-0472">Membrane</keyword>
<feature type="transmembrane region" description="Helical" evidence="9">
    <location>
        <begin position="522"/>
        <end position="540"/>
    </location>
</feature>
<reference evidence="11" key="1">
    <citation type="submission" date="2016-10" db="EMBL/GenBank/DDBJ databases">
        <authorList>
            <person name="Jeantristanb JTB J.-T."/>
            <person name="Ricardo R."/>
        </authorList>
    </citation>
    <scope>NUCLEOTIDE SEQUENCE [LARGE SCALE GENOMIC DNA]</scope>
</reference>
<dbReference type="Gene3D" id="1.20.1250.20">
    <property type="entry name" value="MFS general substrate transporter like domains"/>
    <property type="match status" value="1"/>
</dbReference>
<evidence type="ECO:0000256" key="3">
    <source>
        <dbReference type="ARBA" id="ARBA00022448"/>
    </source>
</evidence>
<evidence type="ECO:0000256" key="4">
    <source>
        <dbReference type="ARBA" id="ARBA00022692"/>
    </source>
</evidence>
<comment type="similarity">
    <text evidence="2 7">Belongs to the major facilitator superfamily. Proton-dependent oligopeptide transporter (POT/PTR) (TC 2.A.17) family.</text>
</comment>
<dbReference type="SUPFAM" id="SSF103473">
    <property type="entry name" value="MFS general substrate transporter"/>
    <property type="match status" value="1"/>
</dbReference>
<feature type="transmembrane region" description="Helical" evidence="9">
    <location>
        <begin position="283"/>
        <end position="303"/>
    </location>
</feature>
<accession>A0A2X0NJK8</accession>
<comment type="subcellular location">
    <subcellularLocation>
        <location evidence="1 7">Membrane</location>
        <topology evidence="1 7">Multi-pass membrane protein</topology>
    </subcellularLocation>
</comment>
<feature type="transmembrane region" description="Helical" evidence="9">
    <location>
        <begin position="198"/>
        <end position="215"/>
    </location>
</feature>
<evidence type="ECO:0000256" key="9">
    <source>
        <dbReference type="SAM" id="Phobius"/>
    </source>
</evidence>
<dbReference type="InterPro" id="IPR000109">
    <property type="entry name" value="POT_fam"/>
</dbReference>
<keyword evidence="11" id="KW-1185">Reference proteome</keyword>
<dbReference type="GO" id="GO:0071916">
    <property type="term" value="F:dipeptide transmembrane transporter activity"/>
    <property type="evidence" value="ECO:0007669"/>
    <property type="project" value="UniProtKB-ARBA"/>
</dbReference>
<dbReference type="STRING" id="289078.A0A2X0NJK8"/>
<feature type="transmembrane region" description="Helical" evidence="9">
    <location>
        <begin position="580"/>
        <end position="602"/>
    </location>
</feature>
<dbReference type="PANTHER" id="PTHR11654">
    <property type="entry name" value="OLIGOPEPTIDE TRANSPORTER-RELATED"/>
    <property type="match status" value="1"/>
</dbReference>
<keyword evidence="3 7" id="KW-0813">Transport</keyword>
<evidence type="ECO:0000313" key="11">
    <source>
        <dbReference type="Proteomes" id="UP000249723"/>
    </source>
</evidence>
<feature type="transmembrane region" description="Helical" evidence="9">
    <location>
        <begin position="170"/>
        <end position="191"/>
    </location>
</feature>
<keyword evidence="4 7" id="KW-0812">Transmembrane</keyword>
<feature type="transmembrane region" description="Helical" evidence="9">
    <location>
        <begin position="450"/>
        <end position="472"/>
    </location>
</feature>
<evidence type="ECO:0000256" key="6">
    <source>
        <dbReference type="ARBA" id="ARBA00023136"/>
    </source>
</evidence>
<protein>
    <submittedName>
        <fullName evidence="10">BZ3500_MvSof-1268-A1-R1_Chr5-2g08127 protein</fullName>
    </submittedName>
</protein>
<name>A0A2X0NJK8_9BASI</name>
<dbReference type="Pfam" id="PF00854">
    <property type="entry name" value="PTR2"/>
    <property type="match status" value="1"/>
</dbReference>
<proteinExistence type="inferred from homology"/>
<dbReference type="FunFam" id="1.20.1250.20:FF:000085">
    <property type="entry name" value="MFS peptide transporter Ptr2"/>
    <property type="match status" value="1"/>
</dbReference>
<dbReference type="GO" id="GO:0005886">
    <property type="term" value="C:plasma membrane"/>
    <property type="evidence" value="ECO:0007669"/>
    <property type="project" value="UniProtKB-ARBA"/>
</dbReference>
<feature type="transmembrane region" description="Helical" evidence="9">
    <location>
        <begin position="139"/>
        <end position="158"/>
    </location>
</feature>
<gene>
    <name evidence="10" type="ORF">BZ3500_MVSOF-1268-A1-R1_CHR5-2G08127</name>
</gene>
<dbReference type="PROSITE" id="PS01023">
    <property type="entry name" value="PTR2_2"/>
    <property type="match status" value="1"/>
</dbReference>
<dbReference type="EMBL" id="FMWP01000018">
    <property type="protein sequence ID" value="SCZ92709.1"/>
    <property type="molecule type" value="Genomic_DNA"/>
</dbReference>
<evidence type="ECO:0000256" key="7">
    <source>
        <dbReference type="RuleBase" id="RU003755"/>
    </source>
</evidence>